<dbReference type="AlphaFoldDB" id="A0A3D9R0A8"/>
<dbReference type="Pfam" id="PF06750">
    <property type="entry name" value="A24_N_bact"/>
    <property type="match status" value="1"/>
</dbReference>
<evidence type="ECO:0000313" key="10">
    <source>
        <dbReference type="EMBL" id="REE66672.1"/>
    </source>
</evidence>
<dbReference type="Proteomes" id="UP000256304">
    <property type="component" value="Unassembled WGS sequence"/>
</dbReference>
<dbReference type="InterPro" id="IPR010627">
    <property type="entry name" value="Prepilin_pept_A24_N"/>
</dbReference>
<evidence type="ECO:0000256" key="4">
    <source>
        <dbReference type="ARBA" id="ARBA00022692"/>
    </source>
</evidence>
<dbReference type="GO" id="GO:0005886">
    <property type="term" value="C:plasma membrane"/>
    <property type="evidence" value="ECO:0007669"/>
    <property type="project" value="UniProtKB-SubCell"/>
</dbReference>
<dbReference type="PANTHER" id="PTHR30487:SF0">
    <property type="entry name" value="PREPILIN LEADER PEPTIDASE_N-METHYLTRANSFERASE-RELATED"/>
    <property type="match status" value="1"/>
</dbReference>
<feature type="transmembrane region" description="Helical" evidence="7">
    <location>
        <begin position="6"/>
        <end position="25"/>
    </location>
</feature>
<evidence type="ECO:0000256" key="6">
    <source>
        <dbReference type="ARBA" id="ARBA00023136"/>
    </source>
</evidence>
<keyword evidence="4 7" id="KW-0812">Transmembrane</keyword>
<feature type="transmembrane region" description="Helical" evidence="7">
    <location>
        <begin position="148"/>
        <end position="167"/>
    </location>
</feature>
<feature type="domain" description="Prepilin type IV endopeptidase peptidase" evidence="8">
    <location>
        <begin position="104"/>
        <end position="207"/>
    </location>
</feature>
<feature type="transmembrane region" description="Helical" evidence="7">
    <location>
        <begin position="224"/>
        <end position="247"/>
    </location>
</feature>
<dbReference type="InterPro" id="IPR000045">
    <property type="entry name" value="Prepilin_IV_endopep_pep"/>
</dbReference>
<protein>
    <submittedName>
        <fullName evidence="10">Type 4 prepilin peptidase 1</fullName>
    </submittedName>
</protein>
<feature type="transmembrane region" description="Helical" evidence="7">
    <location>
        <begin position="96"/>
        <end position="116"/>
    </location>
</feature>
<evidence type="ECO:0000256" key="5">
    <source>
        <dbReference type="ARBA" id="ARBA00022989"/>
    </source>
</evidence>
<reference evidence="10 11" key="1">
    <citation type="submission" date="2018-08" db="EMBL/GenBank/DDBJ databases">
        <title>Genomic Encyclopedia of Type Strains, Phase III (KMG-III): the genomes of soil and plant-associated and newly described type strains.</title>
        <authorList>
            <person name="Whitman W."/>
        </authorList>
    </citation>
    <scope>NUCLEOTIDE SEQUENCE [LARGE SCALE GENOMIC DNA]</scope>
    <source>
        <strain evidence="10 11">CGMCC 1.10966</strain>
    </source>
</reference>
<dbReference type="OrthoDB" id="9789291at2"/>
<evidence type="ECO:0000256" key="2">
    <source>
        <dbReference type="ARBA" id="ARBA00005801"/>
    </source>
</evidence>
<organism evidence="10 11">
    <name type="scientific">Paenibacillus taihuensis</name>
    <dbReference type="NCBI Taxonomy" id="1156355"/>
    <lineage>
        <taxon>Bacteria</taxon>
        <taxon>Bacillati</taxon>
        <taxon>Bacillota</taxon>
        <taxon>Bacilli</taxon>
        <taxon>Bacillales</taxon>
        <taxon>Paenibacillaceae</taxon>
        <taxon>Paenibacillus</taxon>
    </lineage>
</organism>
<proteinExistence type="inferred from homology"/>
<dbReference type="EMBL" id="QTTN01000048">
    <property type="protein sequence ID" value="REE66672.1"/>
    <property type="molecule type" value="Genomic_DNA"/>
</dbReference>
<dbReference type="GO" id="GO:0004190">
    <property type="term" value="F:aspartic-type endopeptidase activity"/>
    <property type="evidence" value="ECO:0007669"/>
    <property type="project" value="InterPro"/>
</dbReference>
<evidence type="ECO:0000256" key="7">
    <source>
        <dbReference type="SAM" id="Phobius"/>
    </source>
</evidence>
<dbReference type="InterPro" id="IPR050882">
    <property type="entry name" value="Prepilin_peptidase/N-MTase"/>
</dbReference>
<feature type="transmembrane region" description="Helical" evidence="7">
    <location>
        <begin position="179"/>
        <end position="212"/>
    </location>
</feature>
<sequence length="251" mass="27484">MTTAIAIYLLLIGLICGSFFNVVGLRVPKKQSLLYPPSTCGSCGTRLRKRDLVPVFSYLFARGRCRHCKKQVSLLYPLGESATGLLFMLMYIRIGLSLELVAALLFVSLCIIVTVSDLVYMLIPNNVLLAFLPLVLIVRLFQHGEPLWHYGLGALLGGGILLLVHIVSRGQMGLGDVKLFALFGLIIGFKSIIVALLLACLAGTLIGGLLMLIRRVRRKQAIPFGPFLALGSLIAYCYGDAIIDWYLNVLT</sequence>
<evidence type="ECO:0000256" key="3">
    <source>
        <dbReference type="ARBA" id="ARBA00022475"/>
    </source>
</evidence>
<evidence type="ECO:0000313" key="11">
    <source>
        <dbReference type="Proteomes" id="UP000256304"/>
    </source>
</evidence>
<keyword evidence="3" id="KW-1003">Cell membrane</keyword>
<evidence type="ECO:0000256" key="1">
    <source>
        <dbReference type="ARBA" id="ARBA00004651"/>
    </source>
</evidence>
<dbReference type="RefSeq" id="WP_116192152.1">
    <property type="nucleotide sequence ID" value="NZ_QTTN01000048.1"/>
</dbReference>
<feature type="transmembrane region" description="Helical" evidence="7">
    <location>
        <begin position="122"/>
        <end position="141"/>
    </location>
</feature>
<dbReference type="Pfam" id="PF01478">
    <property type="entry name" value="Peptidase_A24"/>
    <property type="match status" value="1"/>
</dbReference>
<comment type="similarity">
    <text evidence="2">Belongs to the peptidase A24 family.</text>
</comment>
<dbReference type="Gene3D" id="1.20.120.1220">
    <property type="match status" value="1"/>
</dbReference>
<gene>
    <name evidence="10" type="ORF">A8990_1488</name>
</gene>
<accession>A0A3D9R0A8</accession>
<evidence type="ECO:0000259" key="9">
    <source>
        <dbReference type="Pfam" id="PF06750"/>
    </source>
</evidence>
<comment type="caution">
    <text evidence="10">The sequence shown here is derived from an EMBL/GenBank/DDBJ whole genome shotgun (WGS) entry which is preliminary data.</text>
</comment>
<keyword evidence="5 7" id="KW-1133">Transmembrane helix</keyword>
<keyword evidence="11" id="KW-1185">Reference proteome</keyword>
<comment type="subcellular location">
    <subcellularLocation>
        <location evidence="1">Cell membrane</location>
        <topology evidence="1">Multi-pass membrane protein</topology>
    </subcellularLocation>
</comment>
<keyword evidence="6 7" id="KW-0472">Membrane</keyword>
<feature type="domain" description="Prepilin peptidase A24 N-terminal" evidence="9">
    <location>
        <begin position="11"/>
        <end position="93"/>
    </location>
</feature>
<name>A0A3D9R0A8_9BACL</name>
<dbReference type="PANTHER" id="PTHR30487">
    <property type="entry name" value="TYPE 4 PREPILIN-LIKE PROTEINS LEADER PEPTIDE-PROCESSING ENZYME"/>
    <property type="match status" value="1"/>
</dbReference>
<evidence type="ECO:0000259" key="8">
    <source>
        <dbReference type="Pfam" id="PF01478"/>
    </source>
</evidence>
<dbReference type="GO" id="GO:0006465">
    <property type="term" value="P:signal peptide processing"/>
    <property type="evidence" value="ECO:0007669"/>
    <property type="project" value="TreeGrafter"/>
</dbReference>